<comment type="caution">
    <text evidence="3">The sequence shown here is derived from an EMBL/GenBank/DDBJ whole genome shotgun (WGS) entry which is preliminary data.</text>
</comment>
<dbReference type="InterPro" id="IPR007813">
    <property type="entry name" value="PilN"/>
</dbReference>
<evidence type="ECO:0000256" key="1">
    <source>
        <dbReference type="SAM" id="Coils"/>
    </source>
</evidence>
<keyword evidence="4" id="KW-1185">Reference proteome</keyword>
<dbReference type="Pfam" id="PF05137">
    <property type="entry name" value="PilN"/>
    <property type="match status" value="1"/>
</dbReference>
<feature type="transmembrane region" description="Helical" evidence="2">
    <location>
        <begin position="20"/>
        <end position="43"/>
    </location>
</feature>
<dbReference type="GO" id="GO:0043683">
    <property type="term" value="P:type IV pilus assembly"/>
    <property type="evidence" value="ECO:0007669"/>
    <property type="project" value="TreeGrafter"/>
</dbReference>
<evidence type="ECO:0000256" key="2">
    <source>
        <dbReference type="SAM" id="Phobius"/>
    </source>
</evidence>
<dbReference type="Proteomes" id="UP000613266">
    <property type="component" value="Unassembled WGS sequence"/>
</dbReference>
<dbReference type="RefSeq" id="WP_198109631.1">
    <property type="nucleotide sequence ID" value="NZ_JAEDAK010000002.1"/>
</dbReference>
<organism evidence="3 4">
    <name type="scientific">Inhella proteolytica</name>
    <dbReference type="NCBI Taxonomy" id="2795029"/>
    <lineage>
        <taxon>Bacteria</taxon>
        <taxon>Pseudomonadati</taxon>
        <taxon>Pseudomonadota</taxon>
        <taxon>Betaproteobacteria</taxon>
        <taxon>Burkholderiales</taxon>
        <taxon>Sphaerotilaceae</taxon>
        <taxon>Inhella</taxon>
    </lineage>
</organism>
<evidence type="ECO:0000313" key="4">
    <source>
        <dbReference type="Proteomes" id="UP000613266"/>
    </source>
</evidence>
<dbReference type="AlphaFoldDB" id="A0A931NCW6"/>
<gene>
    <name evidence="3" type="ORF">I7X39_03775</name>
</gene>
<reference evidence="3" key="1">
    <citation type="submission" date="2020-12" db="EMBL/GenBank/DDBJ databases">
        <title>The genome sequence of Inhella sp. 1Y17.</title>
        <authorList>
            <person name="Liu Y."/>
        </authorList>
    </citation>
    <scope>NUCLEOTIDE SEQUENCE</scope>
    <source>
        <strain evidence="3">1Y17</strain>
    </source>
</reference>
<name>A0A931NCW6_9BURK</name>
<accession>A0A931NCW6</accession>
<keyword evidence="2" id="KW-1133">Transmembrane helix</keyword>
<sequence>MILINLLPYREERRKRRKQAFFAGLGLSFVAGIGIAALGWLMLQSMIEQQRTRNSFLQAQISQLDAQIKDISTLRDEIDALTRRQKAVEALQAERNTPVHLLNELARLTPEGVYLSSIKQAEKSVTLTGLAQTQERVSELMRNASREAQWLERPELAEIKLTNVSTNARDSKRLFDFTLKLNLKGQSPEAGSGAAPGEKKG</sequence>
<dbReference type="PANTHER" id="PTHR40278">
    <property type="entry name" value="DNA UTILIZATION PROTEIN HOFN"/>
    <property type="match status" value="1"/>
</dbReference>
<dbReference type="PANTHER" id="PTHR40278:SF2">
    <property type="entry name" value="TYPE IV PILUS INNER MEMBRANE COMPONENT PILN"/>
    <property type="match status" value="1"/>
</dbReference>
<protein>
    <submittedName>
        <fullName evidence="3">PilN domain-containing protein</fullName>
    </submittedName>
</protein>
<dbReference type="EMBL" id="JAEDAK010000002">
    <property type="protein sequence ID" value="MBH9576017.1"/>
    <property type="molecule type" value="Genomic_DNA"/>
</dbReference>
<evidence type="ECO:0000313" key="3">
    <source>
        <dbReference type="EMBL" id="MBH9576017.1"/>
    </source>
</evidence>
<proteinExistence type="predicted"/>
<dbReference type="InterPro" id="IPR052534">
    <property type="entry name" value="Extracell_DNA_Util/SecSys_Comp"/>
</dbReference>
<dbReference type="GO" id="GO:0043107">
    <property type="term" value="P:type IV pilus-dependent motility"/>
    <property type="evidence" value="ECO:0007669"/>
    <property type="project" value="TreeGrafter"/>
</dbReference>
<keyword evidence="2" id="KW-0812">Transmembrane</keyword>
<feature type="coiled-coil region" evidence="1">
    <location>
        <begin position="47"/>
        <end position="91"/>
    </location>
</feature>
<keyword evidence="1" id="KW-0175">Coiled coil</keyword>
<keyword evidence="2" id="KW-0472">Membrane</keyword>